<evidence type="ECO:0000313" key="3">
    <source>
        <dbReference type="Proteomes" id="UP000653076"/>
    </source>
</evidence>
<name>A0ABQ4JE13_9ACTN</name>
<keyword evidence="3" id="KW-1185">Reference proteome</keyword>
<comment type="caution">
    <text evidence="2">The sequence shown here is derived from an EMBL/GenBank/DDBJ whole genome shotgun (WGS) entry which is preliminary data.</text>
</comment>
<evidence type="ECO:0000256" key="1">
    <source>
        <dbReference type="SAM" id="MobiDB-lite"/>
    </source>
</evidence>
<accession>A0ABQ4JE13</accession>
<reference evidence="2 3" key="1">
    <citation type="submission" date="2021-01" db="EMBL/GenBank/DDBJ databases">
        <title>Whole genome shotgun sequence of Verrucosispora qiuiae NBRC 106684.</title>
        <authorList>
            <person name="Komaki H."/>
            <person name="Tamura T."/>
        </authorList>
    </citation>
    <scope>NUCLEOTIDE SEQUENCE [LARGE SCALE GENOMIC DNA]</scope>
    <source>
        <strain evidence="2 3">NBRC 106684</strain>
    </source>
</reference>
<feature type="region of interest" description="Disordered" evidence="1">
    <location>
        <begin position="30"/>
        <end position="54"/>
    </location>
</feature>
<evidence type="ECO:0000313" key="2">
    <source>
        <dbReference type="EMBL" id="GIJ28322.1"/>
    </source>
</evidence>
<sequence length="438" mass="48767">MTSSNRARSRAIRARMAATGEPYTVAARAATHTHTDHPTPTAAPAAVDGGPRLPDTWTPVDDVNPICGHHRRANCVGCGSCTTCDACYCREDDFGGWGGGSLADEHANDVDGIHYGTYIDDCYACELERVRSDSFIRCADCDRSITGGRREWKRHQPCAWRTRAAGRPKPDQPHPPGIDWTVLWGRRVTFNDRWLYHGDMARQAGEWTGVIVPGFLAGDTHLPMLRLTTDDGQTHDMGNVRHWTIEIHQEHGREPFTPTPGPRLLGHLTSVRVDLDHQPADRAVHLVADDPDGQPIPGGPVLMPDSPTRRRTYRVLRTPDGWHIYQRAGWSQMPWIRSGILRDVTGPDATWWTLTPGLEYRLTTTSDGRWAVHALPETPCELPDPTTREDCCWPALGAITRADGYTRAICSRQRHTDVLRYHPHTDGPLPGDPAGPWT</sequence>
<feature type="compositionally biased region" description="Low complexity" evidence="1">
    <location>
        <begin position="30"/>
        <end position="46"/>
    </location>
</feature>
<feature type="region of interest" description="Disordered" evidence="1">
    <location>
        <begin position="288"/>
        <end position="307"/>
    </location>
</feature>
<dbReference type="RefSeq" id="WP_204035841.1">
    <property type="nucleotide sequence ID" value="NZ_BOPC01000045.1"/>
</dbReference>
<dbReference type="Proteomes" id="UP000653076">
    <property type="component" value="Unassembled WGS sequence"/>
</dbReference>
<gene>
    <name evidence="2" type="ORF">Vqi01_34840</name>
</gene>
<proteinExistence type="predicted"/>
<organism evidence="2 3">
    <name type="scientific">Micromonospora qiuiae</name>
    <dbReference type="NCBI Taxonomy" id="502268"/>
    <lineage>
        <taxon>Bacteria</taxon>
        <taxon>Bacillati</taxon>
        <taxon>Actinomycetota</taxon>
        <taxon>Actinomycetes</taxon>
        <taxon>Micromonosporales</taxon>
        <taxon>Micromonosporaceae</taxon>
        <taxon>Micromonospora</taxon>
    </lineage>
</organism>
<dbReference type="EMBL" id="BOPC01000045">
    <property type="protein sequence ID" value="GIJ28322.1"/>
    <property type="molecule type" value="Genomic_DNA"/>
</dbReference>
<protein>
    <submittedName>
        <fullName evidence="2">Uncharacterized protein</fullName>
    </submittedName>
</protein>